<accession>A0AA38L0G1</accession>
<feature type="non-terminal residue" evidence="2">
    <location>
        <position position="347"/>
    </location>
</feature>
<reference evidence="2 3" key="1">
    <citation type="journal article" date="2021" name="Nat. Plants">
        <title>The Taxus genome provides insights into paclitaxel biosynthesis.</title>
        <authorList>
            <person name="Xiong X."/>
            <person name="Gou J."/>
            <person name="Liao Q."/>
            <person name="Li Y."/>
            <person name="Zhou Q."/>
            <person name="Bi G."/>
            <person name="Li C."/>
            <person name="Du R."/>
            <person name="Wang X."/>
            <person name="Sun T."/>
            <person name="Guo L."/>
            <person name="Liang H."/>
            <person name="Lu P."/>
            <person name="Wu Y."/>
            <person name="Zhang Z."/>
            <person name="Ro D.K."/>
            <person name="Shang Y."/>
            <person name="Huang S."/>
            <person name="Yan J."/>
        </authorList>
    </citation>
    <scope>NUCLEOTIDE SEQUENCE [LARGE SCALE GENOMIC DNA]</scope>
    <source>
        <strain evidence="2">Ta-2019</strain>
    </source>
</reference>
<feature type="region of interest" description="Disordered" evidence="1">
    <location>
        <begin position="226"/>
        <end position="247"/>
    </location>
</feature>
<evidence type="ECO:0000313" key="3">
    <source>
        <dbReference type="Proteomes" id="UP000824469"/>
    </source>
</evidence>
<dbReference type="OMA" id="FELNRHR"/>
<evidence type="ECO:0000313" key="2">
    <source>
        <dbReference type="EMBL" id="KAH9311046.1"/>
    </source>
</evidence>
<organism evidence="2 3">
    <name type="scientific">Taxus chinensis</name>
    <name type="common">Chinese yew</name>
    <name type="synonym">Taxus wallichiana var. chinensis</name>
    <dbReference type="NCBI Taxonomy" id="29808"/>
    <lineage>
        <taxon>Eukaryota</taxon>
        <taxon>Viridiplantae</taxon>
        <taxon>Streptophyta</taxon>
        <taxon>Embryophyta</taxon>
        <taxon>Tracheophyta</taxon>
        <taxon>Spermatophyta</taxon>
        <taxon>Pinopsida</taxon>
        <taxon>Pinidae</taxon>
        <taxon>Conifers II</taxon>
        <taxon>Cupressales</taxon>
        <taxon>Taxaceae</taxon>
        <taxon>Taxus</taxon>
    </lineage>
</organism>
<proteinExistence type="predicted"/>
<feature type="region of interest" description="Disordered" evidence="1">
    <location>
        <begin position="54"/>
        <end position="79"/>
    </location>
</feature>
<dbReference type="Proteomes" id="UP000824469">
    <property type="component" value="Unassembled WGS sequence"/>
</dbReference>
<gene>
    <name evidence="2" type="ORF">KI387_026081</name>
</gene>
<evidence type="ECO:0000256" key="1">
    <source>
        <dbReference type="SAM" id="MobiDB-lite"/>
    </source>
</evidence>
<dbReference type="AlphaFoldDB" id="A0AA38L0G1"/>
<protein>
    <submittedName>
        <fullName evidence="2">Uncharacterized protein</fullName>
    </submittedName>
</protein>
<name>A0AA38L0G1_TAXCH</name>
<dbReference type="EMBL" id="JAHRHJ020000006">
    <property type="protein sequence ID" value="KAH9311046.1"/>
    <property type="molecule type" value="Genomic_DNA"/>
</dbReference>
<feature type="compositionally biased region" description="Basic residues" evidence="1">
    <location>
        <begin position="60"/>
        <end position="74"/>
    </location>
</feature>
<comment type="caution">
    <text evidence="2">The sequence shown here is derived from an EMBL/GenBank/DDBJ whole genome shotgun (WGS) entry which is preliminary data.</text>
</comment>
<sequence>MLVPVVMAHEGYGIKKESGVRDKYVCCLHPCLGRTTKWSLFELNRHRERYHDAGPVSGRLRGKQRSGKWPQRSKRANENALRRERLDVKKKCDKQETTYKHRLIKEAMATEGVFDASELSEEAQRNIEVALDSYKSRREERERATLARIQMKENLALEADCRYPEEIVDNVKNLGSTSESPKVLEDEDEDDEYLLKVEPDSPWLPINNTEASISCRRMFSAYDDMSEEPERSEENIGKLGSDSTPSRSNFEAVINRGMYGSAQGRKPMMWQETSHTPENGRTYRKRKTGLDLKGELSSVETKRASGGVRIADSIPGRGTVVVGSKIKKFFDGRTYHGEIVGYELLYK</sequence>
<keyword evidence="3" id="KW-1185">Reference proteome</keyword>